<evidence type="ECO:0000256" key="9">
    <source>
        <dbReference type="ARBA" id="ARBA00023235"/>
    </source>
</evidence>
<dbReference type="EMBL" id="JAGMUV010000003">
    <property type="protein sequence ID" value="KAH7166422.1"/>
    <property type="molecule type" value="Genomic_DNA"/>
</dbReference>
<dbReference type="GO" id="GO:0005829">
    <property type="term" value="C:cytosol"/>
    <property type="evidence" value="ECO:0007669"/>
    <property type="project" value="TreeGrafter"/>
</dbReference>
<dbReference type="PANTHER" id="PTHR10309:SF4">
    <property type="entry name" value="MANNOSE-6-PHOSPHATE ISOMERASE"/>
    <property type="match status" value="1"/>
</dbReference>
<dbReference type="InterPro" id="IPR014710">
    <property type="entry name" value="RmlC-like_jellyroll"/>
</dbReference>
<dbReference type="PRINTS" id="PR00714">
    <property type="entry name" value="MAN6PISMRASE"/>
</dbReference>
<dbReference type="Gene3D" id="2.60.120.10">
    <property type="entry name" value="Jelly Rolls"/>
    <property type="match status" value="2"/>
</dbReference>
<accession>A0A9P9FNX5</accession>
<dbReference type="GO" id="GO:0005975">
    <property type="term" value="P:carbohydrate metabolic process"/>
    <property type="evidence" value="ECO:0007669"/>
    <property type="project" value="InterPro"/>
</dbReference>
<evidence type="ECO:0000256" key="7">
    <source>
        <dbReference type="ARBA" id="ARBA00022723"/>
    </source>
</evidence>
<sequence>MSSDRVFQLRGTCNNYDWGKKGNQSLAARLCSKTSGDDFVIDDEKIYSEMWFGDYPNFPARVAETGELLADRIHNKSSMLGEAGIKKFGGRLPFLPKILSIGKPLPLQIHPNKELAAKLHQQDPDQFTDANHKPEIAVALSEFKAFVGWRKLEEIAEVFNLAALSTFVPENVSSWSNETLRTVIRNILHAEDATIRQVLEVFERTPRNELGKSGYVLDLLPGLKEQFVSHDPANLVAPLCMNYLVLQPGEALFIPADGIHAYISGDILECMARSDNMLATGFCGPRVDKSTIDTFSDTMTFKDCSRKDIELPKEKAHQGSNGKTSVYSPPIEEFDILVTELRNTEKETIAGAAGPSVAIATNGKGTLQADGKRLDIEEGHIFYVAPEVEVTWESGKEGLQVFTAVA</sequence>
<evidence type="ECO:0000313" key="16">
    <source>
        <dbReference type="EMBL" id="KAH7166422.1"/>
    </source>
</evidence>
<keyword evidence="17" id="KW-1185">Reference proteome</keyword>
<evidence type="ECO:0000256" key="3">
    <source>
        <dbReference type="ARBA" id="ARBA00004666"/>
    </source>
</evidence>
<evidence type="ECO:0000256" key="5">
    <source>
        <dbReference type="ARBA" id="ARBA00011956"/>
    </source>
</evidence>
<dbReference type="InterPro" id="IPR046456">
    <property type="entry name" value="PMI_typeI_C"/>
</dbReference>
<evidence type="ECO:0000256" key="8">
    <source>
        <dbReference type="ARBA" id="ARBA00022833"/>
    </source>
</evidence>
<feature type="binding site" evidence="12">
    <location>
        <position position="260"/>
    </location>
    <ligand>
        <name>Zn(2+)</name>
        <dbReference type="ChEBI" id="CHEBI:29105"/>
    </ligand>
</feature>
<keyword evidence="7 12" id="KW-0479">Metal-binding</keyword>
<dbReference type="CDD" id="cd07011">
    <property type="entry name" value="cupin_PMI_type_I_N"/>
    <property type="match status" value="1"/>
</dbReference>
<dbReference type="InterPro" id="IPR011051">
    <property type="entry name" value="RmlC_Cupin_sf"/>
</dbReference>
<dbReference type="Proteomes" id="UP000738349">
    <property type="component" value="Unassembled WGS sequence"/>
</dbReference>
<dbReference type="InterPro" id="IPR001250">
    <property type="entry name" value="Man6P_Isoase-1"/>
</dbReference>
<organism evidence="16 17">
    <name type="scientific">Dactylonectria macrodidyma</name>
    <dbReference type="NCBI Taxonomy" id="307937"/>
    <lineage>
        <taxon>Eukaryota</taxon>
        <taxon>Fungi</taxon>
        <taxon>Dikarya</taxon>
        <taxon>Ascomycota</taxon>
        <taxon>Pezizomycotina</taxon>
        <taxon>Sordariomycetes</taxon>
        <taxon>Hypocreomycetidae</taxon>
        <taxon>Hypocreales</taxon>
        <taxon>Nectriaceae</taxon>
        <taxon>Dactylonectria</taxon>
    </lineage>
</organism>
<comment type="pathway">
    <text evidence="3">Nucleotide-sugar biosynthesis; GDP-alpha-D-mannose biosynthesis; alpha-D-mannose 1-phosphate from D-fructose 6-phosphate: step 1/2.</text>
</comment>
<comment type="catalytic activity">
    <reaction evidence="1">
        <text>D-mannose 6-phosphate = D-fructose 6-phosphate</text>
        <dbReference type="Rhea" id="RHEA:12356"/>
        <dbReference type="ChEBI" id="CHEBI:58735"/>
        <dbReference type="ChEBI" id="CHEBI:61527"/>
        <dbReference type="EC" id="5.3.1.8"/>
    </reaction>
</comment>
<dbReference type="Gene3D" id="1.10.441.10">
    <property type="entry name" value="Phosphomannose Isomerase, domain 2"/>
    <property type="match status" value="1"/>
</dbReference>
<proteinExistence type="inferred from homology"/>
<evidence type="ECO:0000256" key="13">
    <source>
        <dbReference type="RuleBase" id="RU004189"/>
    </source>
</evidence>
<feature type="binding site" evidence="12">
    <location>
        <position position="108"/>
    </location>
    <ligand>
        <name>Zn(2+)</name>
        <dbReference type="ChEBI" id="CHEBI:29105"/>
    </ligand>
</feature>
<dbReference type="PIRSF" id="PIRSF001480">
    <property type="entry name" value="Mannose-6-phosphate_isomerase"/>
    <property type="match status" value="1"/>
</dbReference>
<dbReference type="AlphaFoldDB" id="A0A9P9FNX5"/>
<comment type="caution">
    <text evidence="16">The sequence shown here is derived from an EMBL/GenBank/DDBJ whole genome shotgun (WGS) entry which is preliminary data.</text>
</comment>
<protein>
    <recommendedName>
        <fullName evidence="6">Mannose-6-phosphate isomerase</fullName>
        <ecNumber evidence="5">5.3.1.8</ecNumber>
    </recommendedName>
    <alternativeName>
        <fullName evidence="10">Phosphohexomutase</fullName>
    </alternativeName>
    <alternativeName>
        <fullName evidence="11">Phosphomannose isomerase</fullName>
    </alternativeName>
</protein>
<evidence type="ECO:0000256" key="10">
    <source>
        <dbReference type="ARBA" id="ARBA00029741"/>
    </source>
</evidence>
<evidence type="ECO:0000256" key="12">
    <source>
        <dbReference type="PIRSR" id="PIRSR001480-2"/>
    </source>
</evidence>
<keyword evidence="9 16" id="KW-0413">Isomerase</keyword>
<dbReference type="Pfam" id="PF20511">
    <property type="entry name" value="PMI_typeI_cat"/>
    <property type="match status" value="1"/>
</dbReference>
<evidence type="ECO:0000256" key="2">
    <source>
        <dbReference type="ARBA" id="ARBA00002564"/>
    </source>
</evidence>
<feature type="binding site" evidence="12">
    <location>
        <position position="110"/>
    </location>
    <ligand>
        <name>Zn(2+)</name>
        <dbReference type="ChEBI" id="CHEBI:29105"/>
    </ligand>
</feature>
<comment type="similarity">
    <text evidence="4 13">Belongs to the mannose-6-phosphate isomerase type 1 family.</text>
</comment>
<comment type="cofactor">
    <cofactor evidence="12">
        <name>Zn(2+)</name>
        <dbReference type="ChEBI" id="CHEBI:29105"/>
    </cofactor>
    <text evidence="12">Binds 1 zinc ion per subunit.</text>
</comment>
<dbReference type="SUPFAM" id="SSF51182">
    <property type="entry name" value="RmlC-like cupins"/>
    <property type="match status" value="1"/>
</dbReference>
<feature type="domain" description="Phosphomannose isomerase type I catalytic" evidence="15">
    <location>
        <begin position="6"/>
        <end position="151"/>
    </location>
</feature>
<dbReference type="OrthoDB" id="6605218at2759"/>
<evidence type="ECO:0000256" key="4">
    <source>
        <dbReference type="ARBA" id="ARBA00010772"/>
    </source>
</evidence>
<feature type="binding site" evidence="12">
    <location>
        <position position="135"/>
    </location>
    <ligand>
        <name>Zn(2+)</name>
        <dbReference type="ChEBI" id="CHEBI:29105"/>
    </ligand>
</feature>
<dbReference type="InterPro" id="IPR016305">
    <property type="entry name" value="Mannose-6-P_Isomerase"/>
</dbReference>
<dbReference type="NCBIfam" id="TIGR00218">
    <property type="entry name" value="manA"/>
    <property type="match status" value="1"/>
</dbReference>
<evidence type="ECO:0000256" key="11">
    <source>
        <dbReference type="ARBA" id="ARBA00030762"/>
    </source>
</evidence>
<evidence type="ECO:0000259" key="15">
    <source>
        <dbReference type="Pfam" id="PF20511"/>
    </source>
</evidence>
<dbReference type="PANTHER" id="PTHR10309">
    <property type="entry name" value="MANNOSE-6-PHOSPHATE ISOMERASE"/>
    <property type="match status" value="1"/>
</dbReference>
<dbReference type="EC" id="5.3.1.8" evidence="5"/>
<feature type="domain" description="Phosphomannose isomerase type I C-terminal" evidence="14">
    <location>
        <begin position="327"/>
        <end position="371"/>
    </location>
</feature>
<reference evidence="16" key="1">
    <citation type="journal article" date="2021" name="Nat. Commun.">
        <title>Genetic determinants of endophytism in the Arabidopsis root mycobiome.</title>
        <authorList>
            <person name="Mesny F."/>
            <person name="Miyauchi S."/>
            <person name="Thiergart T."/>
            <person name="Pickel B."/>
            <person name="Atanasova L."/>
            <person name="Karlsson M."/>
            <person name="Huettel B."/>
            <person name="Barry K.W."/>
            <person name="Haridas S."/>
            <person name="Chen C."/>
            <person name="Bauer D."/>
            <person name="Andreopoulos W."/>
            <person name="Pangilinan J."/>
            <person name="LaButti K."/>
            <person name="Riley R."/>
            <person name="Lipzen A."/>
            <person name="Clum A."/>
            <person name="Drula E."/>
            <person name="Henrissat B."/>
            <person name="Kohler A."/>
            <person name="Grigoriev I.V."/>
            <person name="Martin F.M."/>
            <person name="Hacquard S."/>
        </authorList>
    </citation>
    <scope>NUCLEOTIDE SEQUENCE</scope>
    <source>
        <strain evidence="16">MPI-CAGE-AT-0147</strain>
    </source>
</reference>
<comment type="function">
    <text evidence="2">Involved in the synthesis of the GDP-mannose and dolichol-phosphate-mannose required for a number of critical mannosyl transfer reactions.</text>
</comment>
<dbReference type="GO" id="GO:0009298">
    <property type="term" value="P:GDP-mannose biosynthetic process"/>
    <property type="evidence" value="ECO:0007669"/>
    <property type="project" value="InterPro"/>
</dbReference>
<evidence type="ECO:0000259" key="14">
    <source>
        <dbReference type="Pfam" id="PF01238"/>
    </source>
</evidence>
<dbReference type="InterPro" id="IPR046457">
    <property type="entry name" value="PMI_typeI_cat"/>
</dbReference>
<evidence type="ECO:0000256" key="6">
    <source>
        <dbReference type="ARBA" id="ARBA00018236"/>
    </source>
</evidence>
<name>A0A9P9FNX5_9HYPO</name>
<dbReference type="Pfam" id="PF01238">
    <property type="entry name" value="PMI_typeI_C"/>
    <property type="match status" value="1"/>
</dbReference>
<dbReference type="GO" id="GO:0004476">
    <property type="term" value="F:mannose-6-phosphate isomerase activity"/>
    <property type="evidence" value="ECO:0007669"/>
    <property type="project" value="UniProtKB-EC"/>
</dbReference>
<evidence type="ECO:0000313" key="17">
    <source>
        <dbReference type="Proteomes" id="UP000738349"/>
    </source>
</evidence>
<evidence type="ECO:0000256" key="1">
    <source>
        <dbReference type="ARBA" id="ARBA00000757"/>
    </source>
</evidence>
<gene>
    <name evidence="16" type="ORF">EDB81DRAFT_639911</name>
</gene>
<keyword evidence="8 12" id="KW-0862">Zinc</keyword>
<dbReference type="GO" id="GO:0008270">
    <property type="term" value="F:zinc ion binding"/>
    <property type="evidence" value="ECO:0007669"/>
    <property type="project" value="InterPro"/>
</dbReference>